<feature type="domain" description="PWWP" evidence="2">
    <location>
        <begin position="6"/>
        <end position="63"/>
    </location>
</feature>
<feature type="region of interest" description="Disordered" evidence="1">
    <location>
        <begin position="375"/>
        <end position="411"/>
    </location>
</feature>
<evidence type="ECO:0000313" key="3">
    <source>
        <dbReference type="EMBL" id="KHN70707.1"/>
    </source>
</evidence>
<feature type="region of interest" description="Disordered" evidence="1">
    <location>
        <begin position="483"/>
        <end position="503"/>
    </location>
</feature>
<accession>A0A0B2UNQ9</accession>
<feature type="region of interest" description="Disordered" evidence="1">
    <location>
        <begin position="141"/>
        <end position="188"/>
    </location>
</feature>
<dbReference type="SUPFAM" id="SSF63748">
    <property type="entry name" value="Tudor/PWWP/MBT"/>
    <property type="match status" value="1"/>
</dbReference>
<dbReference type="Pfam" id="PF00855">
    <property type="entry name" value="PWWP"/>
    <property type="match status" value="1"/>
</dbReference>
<proteinExistence type="predicted"/>
<feature type="compositionally biased region" description="Basic and acidic residues" evidence="1">
    <location>
        <begin position="167"/>
        <end position="187"/>
    </location>
</feature>
<gene>
    <name evidence="3" type="primary">HDGFRP3</name>
    <name evidence="3" type="ORF">Tcan_10250</name>
</gene>
<evidence type="ECO:0000256" key="1">
    <source>
        <dbReference type="SAM" id="MobiDB-lite"/>
    </source>
</evidence>
<dbReference type="EMBL" id="JPKZ01022854">
    <property type="protein sequence ID" value="KHN70707.1"/>
    <property type="molecule type" value="Genomic_DNA"/>
</dbReference>
<organism evidence="3 4">
    <name type="scientific">Toxocara canis</name>
    <name type="common">Canine roundworm</name>
    <dbReference type="NCBI Taxonomy" id="6265"/>
    <lineage>
        <taxon>Eukaryota</taxon>
        <taxon>Metazoa</taxon>
        <taxon>Ecdysozoa</taxon>
        <taxon>Nematoda</taxon>
        <taxon>Chromadorea</taxon>
        <taxon>Rhabditida</taxon>
        <taxon>Spirurina</taxon>
        <taxon>Ascaridomorpha</taxon>
        <taxon>Ascaridoidea</taxon>
        <taxon>Toxocaridae</taxon>
        <taxon>Toxocara</taxon>
    </lineage>
</organism>
<dbReference type="Proteomes" id="UP000031036">
    <property type="component" value="Unassembled WGS sequence"/>
</dbReference>
<feature type="region of interest" description="Disordered" evidence="1">
    <location>
        <begin position="678"/>
        <end position="708"/>
    </location>
</feature>
<keyword evidence="4" id="KW-1185">Reference proteome</keyword>
<feature type="region of interest" description="Disordered" evidence="1">
    <location>
        <begin position="97"/>
        <end position="125"/>
    </location>
</feature>
<dbReference type="OrthoDB" id="62853at2759"/>
<dbReference type="CDD" id="cd05834">
    <property type="entry name" value="PWWP_HRP"/>
    <property type="match status" value="1"/>
</dbReference>
<sequence length="824" mass="90958">MTTYQRGDLVWAKMKGFPPWPAKILQPSTQLTDVPANRYSVMFFGTNETAIMKNTDLFSYLQHRAQFEVSRKQKGFAEAVHEIRIAAGLDEKKPDSLFGSFAKRSPSPPSSILPTNRVSGRTRRASTKLSADDFFVEPIERKRSISRSPRRSRTDSASSQKAKLKSPKMEKRSGGRTADRKRSDNTKRSSFSLLDGLDAFDSTGDASFSPMLCDGALTSLLDGLETDVDVDSHTKSSKRLQKQKAFEEFISSVRSPSRERSASTSSSCRMRLFSEMSDVFDELLESVQFSPAELLSAIDNLPSEEERPATPEEPLPMPAPTKRCSYCGCECELFGLKWRCTGKSCLKWNGAHNPYGSGDESTDSTLQNMDALVPSTSAEPLGSTPHLLAGKTQPKLEEESPPTLNRSFLNGSERSTNWASIDVCLPTPSLLQHNSATNQQAASSVQNASLLPSCSSGPCSRTLNLQPCPLLPQSIAANGKPILPRRQLGTGRPKSYKVEKTPPVSENGQRHCAFCGGQVRPQMCGGNKHRWRCVDKKCRKWYGWVRSNEEIPKDLGKKGRWKDLALKIKAKSDNPEGSSHSGSVRVPHSQNAYIAAALPGRWKDLALKIKAKSDNPEGSSHSGSVRVPHSQNAYIAAALPLCEKSSKKVGRPPKGNARVKLEAKKRVTVIASENDTRTEVERAKRKYTKRDSRLKEDISRQSSRSPLPPEVMCWEASAMEQRCRWWTSEKRRQEMSPEREWSSQALDVAAAMRLIGHAMNAAANTRADEPGTVSGTLDLLMDALMSSLGPMLSLTAQVPQFNIDSATVQRLWNASAVHTPLFPS</sequence>
<dbReference type="InterPro" id="IPR000313">
    <property type="entry name" value="PWWP_dom"/>
</dbReference>
<dbReference type="AlphaFoldDB" id="A0A0B2UNQ9"/>
<name>A0A0B2UNQ9_TOXCA</name>
<evidence type="ECO:0000259" key="2">
    <source>
        <dbReference type="PROSITE" id="PS50812"/>
    </source>
</evidence>
<feature type="compositionally biased region" description="Basic and acidic residues" evidence="1">
    <location>
        <begin position="689"/>
        <end position="699"/>
    </location>
</feature>
<feature type="compositionally biased region" description="Polar residues" evidence="1">
    <location>
        <begin position="402"/>
        <end position="411"/>
    </location>
</feature>
<dbReference type="Gene3D" id="2.30.30.140">
    <property type="match status" value="1"/>
</dbReference>
<dbReference type="OMA" id="HRWRCVD"/>
<evidence type="ECO:0000313" key="4">
    <source>
        <dbReference type="Proteomes" id="UP000031036"/>
    </source>
</evidence>
<dbReference type="SMART" id="SM00293">
    <property type="entry name" value="PWWP"/>
    <property type="match status" value="1"/>
</dbReference>
<protein>
    <submittedName>
        <fullName evidence="3">Hepatoma-derived growth factor-related protein 3</fullName>
    </submittedName>
</protein>
<dbReference type="PROSITE" id="PS50812">
    <property type="entry name" value="PWWP"/>
    <property type="match status" value="1"/>
</dbReference>
<dbReference type="PANTHER" id="PTHR12550">
    <property type="entry name" value="HEPATOMA-DERIVED GROWTH FACTOR-RELATED"/>
    <property type="match status" value="1"/>
</dbReference>
<dbReference type="STRING" id="6265.A0A0B2UNQ9"/>
<reference evidence="3 4" key="1">
    <citation type="submission" date="2014-11" db="EMBL/GenBank/DDBJ databases">
        <title>Genetic blueprint of the zoonotic pathogen Toxocara canis.</title>
        <authorList>
            <person name="Zhu X.-Q."/>
            <person name="Korhonen P.K."/>
            <person name="Cai H."/>
            <person name="Young N.D."/>
            <person name="Nejsum P."/>
            <person name="von Samson-Himmelstjerna G."/>
            <person name="Boag P.R."/>
            <person name="Tan P."/>
            <person name="Li Q."/>
            <person name="Min J."/>
            <person name="Yang Y."/>
            <person name="Wang X."/>
            <person name="Fang X."/>
            <person name="Hall R.S."/>
            <person name="Hofmann A."/>
            <person name="Sternberg P.W."/>
            <person name="Jex A.R."/>
            <person name="Gasser R.B."/>
        </authorList>
    </citation>
    <scope>NUCLEOTIDE SEQUENCE [LARGE SCALE GENOMIC DNA]</scope>
    <source>
        <strain evidence="3">PN_DK_2014</strain>
    </source>
</reference>
<dbReference type="PANTHER" id="PTHR12550:SF70">
    <property type="entry name" value="JIL-1 ANCHORING AND STABILIZING PROTEIN, ISOFORM A"/>
    <property type="match status" value="1"/>
</dbReference>
<comment type="caution">
    <text evidence="3">The sequence shown here is derived from an EMBL/GenBank/DDBJ whole genome shotgun (WGS) entry which is preliminary data.</text>
</comment>